<evidence type="ECO:0000256" key="3">
    <source>
        <dbReference type="PROSITE-ProRule" id="PRU00708"/>
    </source>
</evidence>
<gene>
    <name evidence="4" type="ORF">MIMGU_mgv1a020844mg</name>
</gene>
<organism evidence="4 5">
    <name type="scientific">Erythranthe guttata</name>
    <name type="common">Yellow monkey flower</name>
    <name type="synonym">Mimulus guttatus</name>
    <dbReference type="NCBI Taxonomy" id="4155"/>
    <lineage>
        <taxon>Eukaryota</taxon>
        <taxon>Viridiplantae</taxon>
        <taxon>Streptophyta</taxon>
        <taxon>Embryophyta</taxon>
        <taxon>Tracheophyta</taxon>
        <taxon>Spermatophyta</taxon>
        <taxon>Magnoliopsida</taxon>
        <taxon>eudicotyledons</taxon>
        <taxon>Gunneridae</taxon>
        <taxon>Pentapetalae</taxon>
        <taxon>asterids</taxon>
        <taxon>lamiids</taxon>
        <taxon>Lamiales</taxon>
        <taxon>Phrymaceae</taxon>
        <taxon>Erythranthe</taxon>
    </lineage>
</organism>
<evidence type="ECO:0000313" key="4">
    <source>
        <dbReference type="EMBL" id="EYU21769.1"/>
    </source>
</evidence>
<dbReference type="Gene3D" id="1.25.40.10">
    <property type="entry name" value="Tetratricopeptide repeat domain"/>
    <property type="match status" value="2"/>
</dbReference>
<keyword evidence="5" id="KW-1185">Reference proteome</keyword>
<dbReference type="GO" id="GO:0009451">
    <property type="term" value="P:RNA modification"/>
    <property type="evidence" value="ECO:0007669"/>
    <property type="project" value="InterPro"/>
</dbReference>
<dbReference type="EMBL" id="KI632223">
    <property type="protein sequence ID" value="EYU21769.1"/>
    <property type="molecule type" value="Genomic_DNA"/>
</dbReference>
<dbReference type="Pfam" id="PF20431">
    <property type="entry name" value="E_motif"/>
    <property type="match status" value="1"/>
</dbReference>
<dbReference type="InterPro" id="IPR011990">
    <property type="entry name" value="TPR-like_helical_dom_sf"/>
</dbReference>
<dbReference type="FunFam" id="1.25.40.10:FF:000690">
    <property type="entry name" value="Pentatricopeptide repeat-containing protein"/>
    <property type="match status" value="1"/>
</dbReference>
<name>A0A022Q1T2_ERYGU</name>
<protein>
    <recommendedName>
        <fullName evidence="6">Pentatricopeptide repeat-containing protein</fullName>
    </recommendedName>
</protein>
<sequence>MRRESVSPDSHTFPFVLKACGLLGNSISLAKSVHSVLLKFGLFRDVVSYNVMIDGLVKAGEVDRALKMFDEMPQRDAVSWGTILAGCAKSNRCIEAVELFDRMLDSRVVFDNVALVSALSACAQLGELAKGKKIHDHITRNEIKLDSYLGTALVDLYSKCGCIEIAKDVFRSCPKKNVSLWNAMLAGLAMHGDGISLLQYFSRMVENGVESDGVTILGVLVGCSHSGLINEAKKIFSEMESVYKVQRELKHYGCMADLLGRAGLINEAMDMIKDMPMGGDVFVWGGLLGGCKIHGNLEIAEVAAKHVMEVKPEDGGVYSVLAHMYANSNRWEDLVKVRRLRDCRWGIKKSAGVSLIELGGVAHEFVSGDCLHDCTFEIYSVLNGLELNQYEVP</sequence>
<dbReference type="InterPro" id="IPR046848">
    <property type="entry name" value="E_motif"/>
</dbReference>
<dbReference type="AlphaFoldDB" id="A0A022Q1T2"/>
<reference evidence="4 5" key="1">
    <citation type="journal article" date="2013" name="Proc. Natl. Acad. Sci. U.S.A.">
        <title>Fine-scale variation in meiotic recombination in Mimulus inferred from population shotgun sequencing.</title>
        <authorList>
            <person name="Hellsten U."/>
            <person name="Wright K.M."/>
            <person name="Jenkins J."/>
            <person name="Shu S."/>
            <person name="Yuan Y."/>
            <person name="Wessler S.R."/>
            <person name="Schmutz J."/>
            <person name="Willis J.H."/>
            <person name="Rokhsar D.S."/>
        </authorList>
    </citation>
    <scope>NUCLEOTIDE SEQUENCE [LARGE SCALE GENOMIC DNA]</scope>
    <source>
        <strain evidence="5">cv. DUN x IM62</strain>
    </source>
</reference>
<dbReference type="GO" id="GO:0003729">
    <property type="term" value="F:mRNA binding"/>
    <property type="evidence" value="ECO:0007669"/>
    <property type="project" value="UniProtKB-ARBA"/>
</dbReference>
<dbReference type="eggNOG" id="KOG4197">
    <property type="taxonomic scope" value="Eukaryota"/>
</dbReference>
<dbReference type="Pfam" id="PF01535">
    <property type="entry name" value="PPR"/>
    <property type="match status" value="5"/>
</dbReference>
<dbReference type="PANTHER" id="PTHR47926:SF436">
    <property type="entry name" value="PENTATRICOPEPTIDE REPEAT-CONTAINING PROTEIN ELI1, CHLOROPLASTIC-LIKE ISOFORM X2"/>
    <property type="match status" value="1"/>
</dbReference>
<dbReference type="PANTHER" id="PTHR47926">
    <property type="entry name" value="PENTATRICOPEPTIDE REPEAT-CONTAINING PROTEIN"/>
    <property type="match status" value="1"/>
</dbReference>
<dbReference type="Proteomes" id="UP000030748">
    <property type="component" value="Unassembled WGS sequence"/>
</dbReference>
<dbReference type="InterPro" id="IPR002885">
    <property type="entry name" value="PPR_rpt"/>
</dbReference>
<dbReference type="InterPro" id="IPR046960">
    <property type="entry name" value="PPR_At4g14850-like_plant"/>
</dbReference>
<feature type="repeat" description="PPR" evidence="3">
    <location>
        <begin position="177"/>
        <end position="211"/>
    </location>
</feature>
<evidence type="ECO:0000256" key="2">
    <source>
        <dbReference type="ARBA" id="ARBA00022737"/>
    </source>
</evidence>
<evidence type="ECO:0000256" key="1">
    <source>
        <dbReference type="ARBA" id="ARBA00006643"/>
    </source>
</evidence>
<evidence type="ECO:0000313" key="5">
    <source>
        <dbReference type="Proteomes" id="UP000030748"/>
    </source>
</evidence>
<keyword evidence="2" id="KW-0677">Repeat</keyword>
<dbReference type="NCBIfam" id="TIGR00756">
    <property type="entry name" value="PPR"/>
    <property type="match status" value="3"/>
</dbReference>
<dbReference type="PROSITE" id="PS51375">
    <property type="entry name" value="PPR"/>
    <property type="match status" value="2"/>
</dbReference>
<dbReference type="Pfam" id="PF12854">
    <property type="entry name" value="PPR_1"/>
    <property type="match status" value="1"/>
</dbReference>
<comment type="similarity">
    <text evidence="1">Belongs to the PPR family. PCMP-H subfamily.</text>
</comment>
<proteinExistence type="inferred from homology"/>
<evidence type="ECO:0008006" key="6">
    <source>
        <dbReference type="Google" id="ProtNLM"/>
    </source>
</evidence>
<feature type="repeat" description="PPR" evidence="3">
    <location>
        <begin position="45"/>
        <end position="79"/>
    </location>
</feature>
<accession>A0A022Q1T2</accession>